<organism evidence="1 2">
    <name type="scientific">Erwinia phage pEa_SNUABM_5</name>
    <dbReference type="NCBI Taxonomy" id="2797313"/>
    <lineage>
        <taxon>Viruses</taxon>
        <taxon>Duplodnaviria</taxon>
        <taxon>Heunggongvirae</taxon>
        <taxon>Uroviricota</taxon>
        <taxon>Caudoviricetes</taxon>
        <taxon>Rivsvirus</taxon>
        <taxon>Rivsvirus SNUABM5</taxon>
    </lineage>
</organism>
<dbReference type="EMBL" id="MW366843">
    <property type="protein sequence ID" value="QQO90494.1"/>
    <property type="molecule type" value="Genomic_DNA"/>
</dbReference>
<reference evidence="1 2" key="1">
    <citation type="submission" date="2020-12" db="EMBL/GenBank/DDBJ databases">
        <title>Complete genome sequence of Erwinia phage pEa_SNUABM_5.</title>
        <authorList>
            <person name="Kim S.G."/>
            <person name="Lee S.B."/>
            <person name="Kwon J."/>
            <person name="Park S.C."/>
        </authorList>
    </citation>
    <scope>NUCLEOTIDE SEQUENCE [LARGE SCALE GENOMIC DNA]</scope>
</reference>
<evidence type="ECO:0000313" key="2">
    <source>
        <dbReference type="Proteomes" id="UP000596123"/>
    </source>
</evidence>
<dbReference type="Proteomes" id="UP000596123">
    <property type="component" value="Segment"/>
</dbReference>
<name>A0A7T8EQH3_9CAUD</name>
<gene>
    <name evidence="1" type="ORF">pEaSNUABM5_00352</name>
</gene>
<evidence type="ECO:0000313" key="1">
    <source>
        <dbReference type="EMBL" id="QQO90494.1"/>
    </source>
</evidence>
<keyword evidence="2" id="KW-1185">Reference proteome</keyword>
<protein>
    <submittedName>
        <fullName evidence="1">Uncharacterized protein</fullName>
    </submittedName>
</protein>
<proteinExistence type="predicted"/>
<accession>A0A7T8EQH3</accession>
<sequence>MSIKELERGAFALFSREGLSEEYKRLLCYIVYKTLSSSGRAMQMNRLIHEISQQHAVSREDVKGALSALRSSMAFSAVCIFTASDQNKLCRVCPSEKINAWLQHVEKEHPHLSRAIQ</sequence>